<name>A0A6A5XDB2_9PLEO</name>
<sequence>MPHALQEYEDWVLEAAMLTMWVGVFSPDSDLMGARDVVGAVGEAYGDVDCGSASQNTGCIQTFQGAVLSNDNIAPACTFSFYSDNNCKSLVHTVDTTAGKCNCLGWPGGMRSYRTSCTGSFPIRGKRSLLDDVEANVTTTAGVTEKFEKRQRCGPAYDLENGATFYMAQYRAGDRYLGGQVATIGNLQHDGANNVNPNGVNGDMRTVVQTYWDETHHDLQEDYHAWIEGPSGLVYEIEVNGLFARNIRYPAVALIEEIGPQVVHNMFIMAVEYMVTEQADIVIFNVHVAGAAIATVRLRQM</sequence>
<protein>
    <submittedName>
        <fullName evidence="1">Uncharacterized protein</fullName>
    </submittedName>
</protein>
<gene>
    <name evidence="1" type="ORF">BU24DRAFT_496140</name>
</gene>
<organism evidence="1 2">
    <name type="scientific">Aaosphaeria arxii CBS 175.79</name>
    <dbReference type="NCBI Taxonomy" id="1450172"/>
    <lineage>
        <taxon>Eukaryota</taxon>
        <taxon>Fungi</taxon>
        <taxon>Dikarya</taxon>
        <taxon>Ascomycota</taxon>
        <taxon>Pezizomycotina</taxon>
        <taxon>Dothideomycetes</taxon>
        <taxon>Pleosporomycetidae</taxon>
        <taxon>Pleosporales</taxon>
        <taxon>Pleosporales incertae sedis</taxon>
        <taxon>Aaosphaeria</taxon>
    </lineage>
</organism>
<accession>A0A6A5XDB2</accession>
<dbReference type="Proteomes" id="UP000799778">
    <property type="component" value="Unassembled WGS sequence"/>
</dbReference>
<proteinExistence type="predicted"/>
<keyword evidence="2" id="KW-1185">Reference proteome</keyword>
<evidence type="ECO:0000313" key="1">
    <source>
        <dbReference type="EMBL" id="KAF2010988.1"/>
    </source>
</evidence>
<evidence type="ECO:0000313" key="2">
    <source>
        <dbReference type="Proteomes" id="UP000799778"/>
    </source>
</evidence>
<dbReference type="RefSeq" id="XP_033379327.1">
    <property type="nucleotide sequence ID" value="XM_033534178.1"/>
</dbReference>
<dbReference type="EMBL" id="ML978075">
    <property type="protein sequence ID" value="KAF2010988.1"/>
    <property type="molecule type" value="Genomic_DNA"/>
</dbReference>
<reference evidence="1" key="1">
    <citation type="journal article" date="2020" name="Stud. Mycol.">
        <title>101 Dothideomycetes genomes: a test case for predicting lifestyles and emergence of pathogens.</title>
        <authorList>
            <person name="Haridas S."/>
            <person name="Albert R."/>
            <person name="Binder M."/>
            <person name="Bloem J."/>
            <person name="Labutti K."/>
            <person name="Salamov A."/>
            <person name="Andreopoulos B."/>
            <person name="Baker S."/>
            <person name="Barry K."/>
            <person name="Bills G."/>
            <person name="Bluhm B."/>
            <person name="Cannon C."/>
            <person name="Castanera R."/>
            <person name="Culley D."/>
            <person name="Daum C."/>
            <person name="Ezra D."/>
            <person name="Gonzalez J."/>
            <person name="Henrissat B."/>
            <person name="Kuo A."/>
            <person name="Liang C."/>
            <person name="Lipzen A."/>
            <person name="Lutzoni F."/>
            <person name="Magnuson J."/>
            <person name="Mondo S."/>
            <person name="Nolan M."/>
            <person name="Ohm R."/>
            <person name="Pangilinan J."/>
            <person name="Park H.-J."/>
            <person name="Ramirez L."/>
            <person name="Alfaro M."/>
            <person name="Sun H."/>
            <person name="Tritt A."/>
            <person name="Yoshinaga Y."/>
            <person name="Zwiers L.-H."/>
            <person name="Turgeon B."/>
            <person name="Goodwin S."/>
            <person name="Spatafora J."/>
            <person name="Crous P."/>
            <person name="Grigoriev I."/>
        </authorList>
    </citation>
    <scope>NUCLEOTIDE SEQUENCE</scope>
    <source>
        <strain evidence="1">CBS 175.79</strain>
    </source>
</reference>
<dbReference type="AlphaFoldDB" id="A0A6A5XDB2"/>
<dbReference type="GeneID" id="54291575"/>